<dbReference type="InterPro" id="IPR050951">
    <property type="entry name" value="Retrovirus_Pol_polyprotein"/>
</dbReference>
<dbReference type="InterPro" id="IPR036397">
    <property type="entry name" value="RNaseH_sf"/>
</dbReference>
<dbReference type="InterPro" id="IPR012337">
    <property type="entry name" value="RNaseH-like_sf"/>
</dbReference>
<evidence type="ECO:0008006" key="11">
    <source>
        <dbReference type="Google" id="ProtNLM"/>
    </source>
</evidence>
<dbReference type="Gene3D" id="3.30.420.10">
    <property type="entry name" value="Ribonuclease H-like superfamily/Ribonuclease H"/>
    <property type="match status" value="1"/>
</dbReference>
<dbReference type="Proteomes" id="UP000007879">
    <property type="component" value="Unassembled WGS sequence"/>
</dbReference>
<keyword evidence="5" id="KW-0378">Hydrolase</keyword>
<dbReference type="RefSeq" id="XP_003391633.1">
    <property type="nucleotide sequence ID" value="XM_003391585.1"/>
</dbReference>
<keyword evidence="2" id="KW-0548">Nucleotidyltransferase</keyword>
<dbReference type="InterPro" id="IPR001584">
    <property type="entry name" value="Integrase_cat-core"/>
</dbReference>
<proteinExistence type="predicted"/>
<keyword evidence="4" id="KW-0255">Endonuclease</keyword>
<protein>
    <recommendedName>
        <fullName evidence="11">Integrase catalytic domain-containing protein</fullName>
    </recommendedName>
</protein>
<name>A0AAN0IJY8_AMPQE</name>
<feature type="domain" description="Integrase catalytic" evidence="8">
    <location>
        <begin position="523"/>
        <end position="673"/>
    </location>
</feature>
<reference evidence="10" key="1">
    <citation type="journal article" date="2010" name="Nature">
        <title>The Amphimedon queenslandica genome and the evolution of animal complexity.</title>
        <authorList>
            <person name="Srivastava M."/>
            <person name="Simakov O."/>
            <person name="Chapman J."/>
            <person name="Fahey B."/>
            <person name="Gauthier M.E."/>
            <person name="Mitros T."/>
            <person name="Richards G.S."/>
            <person name="Conaco C."/>
            <person name="Dacre M."/>
            <person name="Hellsten U."/>
            <person name="Larroux C."/>
            <person name="Putnam N.H."/>
            <person name="Stanke M."/>
            <person name="Adamska M."/>
            <person name="Darling A."/>
            <person name="Degnan S.M."/>
            <person name="Oakley T.H."/>
            <person name="Plachetzki D.C."/>
            <person name="Zhai Y."/>
            <person name="Adamski M."/>
            <person name="Calcino A."/>
            <person name="Cummins S.F."/>
            <person name="Goodstein D.M."/>
            <person name="Harris C."/>
            <person name="Jackson D.J."/>
            <person name="Leys S.P."/>
            <person name="Shu S."/>
            <person name="Woodcroft B.J."/>
            <person name="Vervoort M."/>
            <person name="Kosik K.S."/>
            <person name="Manning G."/>
            <person name="Degnan B.M."/>
            <person name="Rokhsar D.S."/>
        </authorList>
    </citation>
    <scope>NUCLEOTIDE SEQUENCE [LARGE SCALE GENOMIC DNA]</scope>
</reference>
<keyword evidence="3" id="KW-0540">Nuclease</keyword>
<feature type="domain" description="Reverse transcriptase" evidence="7">
    <location>
        <begin position="1"/>
        <end position="152"/>
    </location>
</feature>
<evidence type="ECO:0000256" key="2">
    <source>
        <dbReference type="ARBA" id="ARBA00022695"/>
    </source>
</evidence>
<evidence type="ECO:0000313" key="10">
    <source>
        <dbReference type="Proteomes" id="UP000007879"/>
    </source>
</evidence>
<organism evidence="9 10">
    <name type="scientific">Amphimedon queenslandica</name>
    <name type="common">Sponge</name>
    <dbReference type="NCBI Taxonomy" id="400682"/>
    <lineage>
        <taxon>Eukaryota</taxon>
        <taxon>Metazoa</taxon>
        <taxon>Porifera</taxon>
        <taxon>Demospongiae</taxon>
        <taxon>Heteroscleromorpha</taxon>
        <taxon>Haplosclerida</taxon>
        <taxon>Niphatidae</taxon>
        <taxon>Amphimedon</taxon>
    </lineage>
</organism>
<dbReference type="KEGG" id="aqu:100638024"/>
<evidence type="ECO:0000259" key="7">
    <source>
        <dbReference type="PROSITE" id="PS50878"/>
    </source>
</evidence>
<dbReference type="InterPro" id="IPR041373">
    <property type="entry name" value="RT_RNaseH"/>
</dbReference>
<dbReference type="PANTHER" id="PTHR37984">
    <property type="entry name" value="PROTEIN CBG26694"/>
    <property type="match status" value="1"/>
</dbReference>
<dbReference type="FunFam" id="3.10.20.370:FF:000001">
    <property type="entry name" value="Retrovirus-related Pol polyprotein from transposon 17.6-like protein"/>
    <property type="match status" value="1"/>
</dbReference>
<dbReference type="GO" id="GO:0016787">
    <property type="term" value="F:hydrolase activity"/>
    <property type="evidence" value="ECO:0007669"/>
    <property type="project" value="UniProtKB-KW"/>
</dbReference>
<dbReference type="FunFam" id="1.10.340.70:FF:000003">
    <property type="entry name" value="Protein CBG25708"/>
    <property type="match status" value="1"/>
</dbReference>
<evidence type="ECO:0000313" key="9">
    <source>
        <dbReference type="EnsemblMetazoa" id="XP_003391633.1"/>
    </source>
</evidence>
<evidence type="ECO:0000256" key="1">
    <source>
        <dbReference type="ARBA" id="ARBA00022679"/>
    </source>
</evidence>
<dbReference type="GeneID" id="100638024"/>
<dbReference type="CDD" id="cd09274">
    <property type="entry name" value="RNase_HI_RT_Ty3"/>
    <property type="match status" value="1"/>
</dbReference>
<keyword evidence="6" id="KW-0695">RNA-directed DNA polymerase</keyword>
<dbReference type="InterPro" id="IPR041588">
    <property type="entry name" value="Integrase_H2C2"/>
</dbReference>
<evidence type="ECO:0000256" key="6">
    <source>
        <dbReference type="ARBA" id="ARBA00022918"/>
    </source>
</evidence>
<dbReference type="FunFam" id="3.30.420.10:FF:000063">
    <property type="entry name" value="Retrovirus-related Pol polyprotein from transposon 297-like Protein"/>
    <property type="match status" value="1"/>
</dbReference>
<dbReference type="Gene3D" id="1.10.340.70">
    <property type="match status" value="1"/>
</dbReference>
<dbReference type="GO" id="GO:0015074">
    <property type="term" value="P:DNA integration"/>
    <property type="evidence" value="ECO:0007669"/>
    <property type="project" value="InterPro"/>
</dbReference>
<dbReference type="SUPFAM" id="SSF53098">
    <property type="entry name" value="Ribonuclease H-like"/>
    <property type="match status" value="1"/>
</dbReference>
<dbReference type="Pfam" id="PF17917">
    <property type="entry name" value="RT_RNaseH"/>
    <property type="match status" value="1"/>
</dbReference>
<dbReference type="Pfam" id="PF17921">
    <property type="entry name" value="Integrase_H2C2"/>
    <property type="match status" value="1"/>
</dbReference>
<dbReference type="PROSITE" id="PS50994">
    <property type="entry name" value="INTEGRASE"/>
    <property type="match status" value="1"/>
</dbReference>
<dbReference type="GO" id="GO:0004519">
    <property type="term" value="F:endonuclease activity"/>
    <property type="evidence" value="ECO:0007669"/>
    <property type="project" value="UniProtKB-KW"/>
</dbReference>
<dbReference type="InterPro" id="IPR043502">
    <property type="entry name" value="DNA/RNA_pol_sf"/>
</dbReference>
<dbReference type="PROSITE" id="PS50878">
    <property type="entry name" value="RT_POL"/>
    <property type="match status" value="1"/>
</dbReference>
<evidence type="ECO:0000256" key="5">
    <source>
        <dbReference type="ARBA" id="ARBA00022801"/>
    </source>
</evidence>
<dbReference type="Gene3D" id="3.30.70.270">
    <property type="match status" value="2"/>
</dbReference>
<sequence length="761" mass="86116">RICGDYKLTINQAAHIESYPLPKIEDLLSALAGGVAFTKLDLAQAYLQLPLSDSSKQYVTVNTHKGLFEFNRVPFGITSAPAIFQRCMDTLFQGSNGVIVYIDDILVTGKTIEEHLQNLEVVLSKLSEVGLKLKQQKCIFLAPEVEYLGYTITKEGIKPSASKVQAIQEAKTPTCLTELRAFLGMLNYYAKFLPNLSTLLAPLYKLLQKRTAWQWNTAQQNAFKQAKELLQQNSLLIHFDDSKPIILACDASPYGIGAVLSHKMSDGSERPISFASRSLTSAEKRYSQLDKEALAIVFGVKKFHSYIYGRKFVICSDHKPLSYLFNETKPVPVMASARLQRWALTLSTYQYSIKYKPGHELANADALSRLPRPVTTFSDHLPGELIQLINYLVPAPVTAGQIERETEKDPILGQVKRYVSMGQFPNTDDQRLQPYIRRFQELSLMHGCLLWGSRLIVPPSSRKLLLDYLHDTHDGSSRMKGLARGYMWWPGMDSDIENIVKHCEICQKVQAKPASAPPHCWNWPSQPWTRLHLDFAGPFLGHMYLVVVDACTKWIDVSMMSSITADSTIDKLYNIFASFGLPRTIVSDNGPTFTSEKFKKFCKENGIKHITSAPYHPQTNGLAERAVQTFKRSIVKIQGNSIQNRIQKFLFRYRITPHPVTNISPFEFLFNRKPRCQLDLMIPDVSIQVEKNQEAMVQKKKKQVCSFAIGDAVYVRDFSAKNTEWLPGKVSKVTGPLSYHILLSDGKVIRQHVDNIRKRSI</sequence>
<dbReference type="Pfam" id="PF00078">
    <property type="entry name" value="RVT_1"/>
    <property type="match status" value="1"/>
</dbReference>
<accession>A0AAN0IJY8</accession>
<dbReference type="EnsemblMetazoa" id="XM_003391585.1">
    <property type="protein sequence ID" value="XP_003391633.1"/>
    <property type="gene ID" value="LOC100638024"/>
</dbReference>
<dbReference type="Pfam" id="PF00665">
    <property type="entry name" value="rve"/>
    <property type="match status" value="1"/>
</dbReference>
<dbReference type="CDD" id="cd01647">
    <property type="entry name" value="RT_LTR"/>
    <property type="match status" value="1"/>
</dbReference>
<keyword evidence="10" id="KW-1185">Reference proteome</keyword>
<dbReference type="PANTHER" id="PTHR37984:SF13">
    <property type="entry name" value="RIBONUCLEASE H"/>
    <property type="match status" value="1"/>
</dbReference>
<dbReference type="InterPro" id="IPR000477">
    <property type="entry name" value="RT_dom"/>
</dbReference>
<evidence type="ECO:0000259" key="8">
    <source>
        <dbReference type="PROSITE" id="PS50994"/>
    </source>
</evidence>
<reference evidence="9" key="2">
    <citation type="submission" date="2024-06" db="UniProtKB">
        <authorList>
            <consortium name="EnsemblMetazoa"/>
        </authorList>
    </citation>
    <scope>IDENTIFICATION</scope>
</reference>
<dbReference type="SUPFAM" id="SSF56672">
    <property type="entry name" value="DNA/RNA polymerases"/>
    <property type="match status" value="1"/>
</dbReference>
<evidence type="ECO:0000256" key="3">
    <source>
        <dbReference type="ARBA" id="ARBA00022722"/>
    </source>
</evidence>
<dbReference type="AlphaFoldDB" id="A0AAN0IJY8"/>
<dbReference type="GO" id="GO:0003676">
    <property type="term" value="F:nucleic acid binding"/>
    <property type="evidence" value="ECO:0007669"/>
    <property type="project" value="InterPro"/>
</dbReference>
<evidence type="ECO:0000256" key="4">
    <source>
        <dbReference type="ARBA" id="ARBA00022759"/>
    </source>
</evidence>
<dbReference type="FunFam" id="3.30.70.270:FF:000026">
    <property type="entry name" value="Transposon Ty3-G Gag-Pol polyprotein"/>
    <property type="match status" value="1"/>
</dbReference>
<dbReference type="GO" id="GO:0003964">
    <property type="term" value="F:RNA-directed DNA polymerase activity"/>
    <property type="evidence" value="ECO:0007669"/>
    <property type="project" value="UniProtKB-KW"/>
</dbReference>
<dbReference type="Gene3D" id="3.10.20.370">
    <property type="match status" value="1"/>
</dbReference>
<keyword evidence="1" id="KW-0808">Transferase</keyword>
<dbReference type="InterPro" id="IPR043128">
    <property type="entry name" value="Rev_trsase/Diguanyl_cyclase"/>
</dbReference>